<dbReference type="Pfam" id="PF01103">
    <property type="entry name" value="Omp85"/>
    <property type="match status" value="1"/>
</dbReference>
<dbReference type="GO" id="GO:0009279">
    <property type="term" value="C:cell outer membrane"/>
    <property type="evidence" value="ECO:0007669"/>
    <property type="project" value="UniProtKB-SubCell"/>
</dbReference>
<evidence type="ECO:0000256" key="5">
    <source>
        <dbReference type="ARBA" id="ARBA00022729"/>
    </source>
</evidence>
<evidence type="ECO:0000256" key="3">
    <source>
        <dbReference type="ARBA" id="ARBA00015419"/>
    </source>
</evidence>
<evidence type="ECO:0000256" key="2">
    <source>
        <dbReference type="ARBA" id="ARBA00010248"/>
    </source>
</evidence>
<dbReference type="Gene3D" id="3.10.20.310">
    <property type="entry name" value="membrane protein fhac"/>
    <property type="match status" value="3"/>
</dbReference>
<evidence type="ECO:0000256" key="8">
    <source>
        <dbReference type="ARBA" id="ARBA00033063"/>
    </source>
</evidence>
<dbReference type="GO" id="GO:0009306">
    <property type="term" value="P:protein secretion"/>
    <property type="evidence" value="ECO:0007669"/>
    <property type="project" value="TreeGrafter"/>
</dbReference>
<evidence type="ECO:0000313" key="13">
    <source>
        <dbReference type="EMBL" id="KKN71360.1"/>
    </source>
</evidence>
<accession>A0A0F9SQQ3</accession>
<comment type="subcellular location">
    <subcellularLocation>
        <location evidence="1">Cell outer membrane</location>
    </subcellularLocation>
</comment>
<comment type="subunit">
    <text evidence="9">Interacts with TamB to form the translocation and assembly module (TAM).</text>
</comment>
<dbReference type="Pfam" id="PF07244">
    <property type="entry name" value="POTRA"/>
    <property type="match status" value="1"/>
</dbReference>
<protein>
    <recommendedName>
        <fullName evidence="3">Translocation and assembly module subunit TamA</fullName>
    </recommendedName>
    <alternativeName>
        <fullName evidence="8">Autotransporter assembly factor TamA</fullName>
    </alternativeName>
</protein>
<evidence type="ECO:0000259" key="10">
    <source>
        <dbReference type="Pfam" id="PF01103"/>
    </source>
</evidence>
<organism evidence="13">
    <name type="scientific">marine sediment metagenome</name>
    <dbReference type="NCBI Taxonomy" id="412755"/>
    <lineage>
        <taxon>unclassified sequences</taxon>
        <taxon>metagenomes</taxon>
        <taxon>ecological metagenomes</taxon>
    </lineage>
</organism>
<feature type="domain" description="POTRA" evidence="11">
    <location>
        <begin position="184"/>
        <end position="243"/>
    </location>
</feature>
<keyword evidence="6" id="KW-0472">Membrane</keyword>
<dbReference type="Pfam" id="PF17243">
    <property type="entry name" value="POTRA_TamA_1"/>
    <property type="match status" value="1"/>
</dbReference>
<comment type="caution">
    <text evidence="13">The sequence shown here is derived from an EMBL/GenBank/DDBJ whole genome shotgun (WGS) entry which is preliminary data.</text>
</comment>
<dbReference type="InterPro" id="IPR035243">
    <property type="entry name" value="TamA_POTRA_Dom_1"/>
</dbReference>
<dbReference type="InterPro" id="IPR000184">
    <property type="entry name" value="Bac_surfAg_D15"/>
</dbReference>
<evidence type="ECO:0000256" key="7">
    <source>
        <dbReference type="ARBA" id="ARBA00023237"/>
    </source>
</evidence>
<keyword evidence="7" id="KW-0998">Cell outer membrane</keyword>
<gene>
    <name evidence="13" type="ORF">LCGC14_0421810</name>
</gene>
<evidence type="ECO:0000256" key="9">
    <source>
        <dbReference type="ARBA" id="ARBA00093548"/>
    </source>
</evidence>
<evidence type="ECO:0000256" key="6">
    <source>
        <dbReference type="ARBA" id="ARBA00023136"/>
    </source>
</evidence>
<reference evidence="13" key="1">
    <citation type="journal article" date="2015" name="Nature">
        <title>Complex archaea that bridge the gap between prokaryotes and eukaryotes.</title>
        <authorList>
            <person name="Spang A."/>
            <person name="Saw J.H."/>
            <person name="Jorgensen S.L."/>
            <person name="Zaremba-Niedzwiedzka K."/>
            <person name="Martijn J."/>
            <person name="Lind A.E."/>
            <person name="van Eijk R."/>
            <person name="Schleper C."/>
            <person name="Guy L."/>
            <person name="Ettema T.J."/>
        </authorList>
    </citation>
    <scope>NUCLEOTIDE SEQUENCE</scope>
</reference>
<comment type="similarity">
    <text evidence="2">Belongs to the TamA family.</text>
</comment>
<feature type="domain" description="TamA POTRA" evidence="12">
    <location>
        <begin position="22"/>
        <end position="94"/>
    </location>
</feature>
<sequence length="568" mass="62726">MARPKILLGLILLAPTAWADLEVQVEPANRAVKANIEAYVGPVEAGSREELRRLFDHADEQATLAAQALGFYHSRNYLRFSGTEDDPTLIIRVDLGTSVRLNKINVDIQGEGKGTDAFALKLPENLAPGKRLNHDNYESIKTQINNRALRYGYFSGQYLQHQLLVNPDANQADVDIAYLTGQRYKLGEVTYSDTIFSDDLLNRFIPFEPGVPYDAELVGQFNRDLLSSGYFNGVQVIAPVDQAVGDVIPVQVSLTERDPHSLGFGGGFSTDVGVRTKATWDQHWLNPQGHSRGASAELSLPRQEVTAFYQVPLDPPLTSNLRYFVGWQHEDIDDVETRSVAAGAELRKRLDSGWERVLGLRVQNEIFSLGDDSGNSTLLIPSLALQRTKTSGGIDPAQGYSMLFDVQGAKKGIISTVDFARVTGQVKGLYTVFDRHRLLSRLQLGAVATNDFSNIPPSLRFFAGGDQSIRGYGYQTLSPVDSTGENVGGRYLITSTMEYQYEFIENWRTATFVDYGNAVDSLTDPLKTSVGLGIRWVSPIGPLRVDVARSLSDPDEGFRIHFSMGPEL</sequence>
<dbReference type="PANTHER" id="PTHR12815:SF47">
    <property type="entry name" value="TRANSLOCATION AND ASSEMBLY MODULE SUBUNIT TAMA"/>
    <property type="match status" value="1"/>
</dbReference>
<name>A0A0F9SQQ3_9ZZZZ</name>
<evidence type="ECO:0000256" key="1">
    <source>
        <dbReference type="ARBA" id="ARBA00004442"/>
    </source>
</evidence>
<proteinExistence type="inferred from homology"/>
<evidence type="ECO:0000259" key="11">
    <source>
        <dbReference type="Pfam" id="PF07244"/>
    </source>
</evidence>
<dbReference type="EMBL" id="LAZR01000385">
    <property type="protein sequence ID" value="KKN71360.1"/>
    <property type="molecule type" value="Genomic_DNA"/>
</dbReference>
<dbReference type="PANTHER" id="PTHR12815">
    <property type="entry name" value="SORTING AND ASSEMBLY MACHINERY SAMM50 PROTEIN FAMILY MEMBER"/>
    <property type="match status" value="1"/>
</dbReference>
<dbReference type="InterPro" id="IPR010827">
    <property type="entry name" value="BamA/TamA_POTRA"/>
</dbReference>
<dbReference type="AlphaFoldDB" id="A0A0F9SQQ3"/>
<evidence type="ECO:0000256" key="4">
    <source>
        <dbReference type="ARBA" id="ARBA00022692"/>
    </source>
</evidence>
<feature type="domain" description="Bacterial surface antigen (D15)" evidence="10">
    <location>
        <begin position="298"/>
        <end position="565"/>
    </location>
</feature>
<keyword evidence="4" id="KW-0812">Transmembrane</keyword>
<evidence type="ECO:0000259" key="12">
    <source>
        <dbReference type="Pfam" id="PF17243"/>
    </source>
</evidence>
<dbReference type="Gene3D" id="2.40.160.50">
    <property type="entry name" value="membrane protein fhac: a member of the omp85/tpsb transporter family"/>
    <property type="match status" value="1"/>
</dbReference>
<dbReference type="GO" id="GO:0097347">
    <property type="term" value="C:TAM protein secretion complex"/>
    <property type="evidence" value="ECO:0007669"/>
    <property type="project" value="TreeGrafter"/>
</dbReference>
<dbReference type="InterPro" id="IPR039910">
    <property type="entry name" value="D15-like"/>
</dbReference>
<keyword evidence="5" id="KW-0732">Signal</keyword>